<keyword evidence="2" id="KW-0812">Transmembrane</keyword>
<dbReference type="OrthoDB" id="238214at2157"/>
<dbReference type="EMBL" id="FNBK01000018">
    <property type="protein sequence ID" value="SDG21044.1"/>
    <property type="molecule type" value="Genomic_DNA"/>
</dbReference>
<keyword evidence="2" id="KW-0472">Membrane</keyword>
<feature type="transmembrane region" description="Helical" evidence="2">
    <location>
        <begin position="12"/>
        <end position="34"/>
    </location>
</feature>
<dbReference type="AlphaFoldDB" id="A0A1G7SDQ9"/>
<dbReference type="RefSeq" id="WP_092694928.1">
    <property type="nucleotide sequence ID" value="NZ_FNBK01000018.1"/>
</dbReference>
<accession>A0A1G7SDQ9</accession>
<reference evidence="4" key="1">
    <citation type="submission" date="2016-10" db="EMBL/GenBank/DDBJ databases">
        <authorList>
            <person name="Varghese N."/>
            <person name="Submissions S."/>
        </authorList>
    </citation>
    <scope>NUCLEOTIDE SEQUENCE [LARGE SCALE GENOMIC DNA]</scope>
    <source>
        <strain evidence="4">IBRC-M 10760</strain>
    </source>
</reference>
<keyword evidence="2" id="KW-1133">Transmembrane helix</keyword>
<feature type="region of interest" description="Disordered" evidence="1">
    <location>
        <begin position="354"/>
        <end position="386"/>
    </location>
</feature>
<dbReference type="STRING" id="660518.SAMN05216218_11824"/>
<organism evidence="3 4">
    <name type="scientific">Halorientalis regularis</name>
    <dbReference type="NCBI Taxonomy" id="660518"/>
    <lineage>
        <taxon>Archaea</taxon>
        <taxon>Methanobacteriati</taxon>
        <taxon>Methanobacteriota</taxon>
        <taxon>Stenosarchaea group</taxon>
        <taxon>Halobacteria</taxon>
        <taxon>Halobacteriales</taxon>
        <taxon>Haloarculaceae</taxon>
        <taxon>Halorientalis</taxon>
    </lineage>
</organism>
<gene>
    <name evidence="3" type="ORF">SAMN05216218_11824</name>
</gene>
<keyword evidence="4" id="KW-1185">Reference proteome</keyword>
<evidence type="ECO:0000256" key="1">
    <source>
        <dbReference type="SAM" id="MobiDB-lite"/>
    </source>
</evidence>
<evidence type="ECO:0000256" key="2">
    <source>
        <dbReference type="SAM" id="Phobius"/>
    </source>
</evidence>
<proteinExistence type="predicted"/>
<name>A0A1G7SDQ9_9EURY</name>
<evidence type="ECO:0000313" key="4">
    <source>
        <dbReference type="Proteomes" id="UP000199076"/>
    </source>
</evidence>
<sequence length="386" mass="40379">MALAETVLANKLKIVGVFLAGGTVVTTLALGGFLPALDGGDEMIDRVPGEADTVVYVDPGVVSDPTTKRMINATLEPFAAQDSYEGPADYGELMAEYDNETGEDELALSKLNSVMVYGSTAGSESGTEYYGIILDSAWENSNFVETARNDSNLSEASYEGYTVYVNESAGDGQTELLGVLGEGLYVAGTEAAVEDAIDVDRGAADPVSGDLRQTYRNTRDGYIQFATSLEASDVNNSTLPGNAGGYSRAQVREIFEDTHTVAGSYYTDGDTIGFETRFGTEGENTASDLTNLIDAGVVRAKKNATNESVVSFYDSVGVNQDGADAVMRIEVDSDTVAEAIQSIVEPFARLFGSFGQRGETTAGGPSSGPGPGAESDSGSYAIPAPP</sequence>
<protein>
    <submittedName>
        <fullName evidence="3">Uncharacterized protein</fullName>
    </submittedName>
</protein>
<dbReference type="Proteomes" id="UP000199076">
    <property type="component" value="Unassembled WGS sequence"/>
</dbReference>
<evidence type="ECO:0000313" key="3">
    <source>
        <dbReference type="EMBL" id="SDG21044.1"/>
    </source>
</evidence>